<dbReference type="Proteomes" id="UP001213799">
    <property type="component" value="Unassembled WGS sequence"/>
</dbReference>
<sequence length="184" mass="21178">MTIISDQTAIAKELARYFSGSYGSSINTPGSYWNPDALPNNCVVVCIGFILNRTSNQLSHRSNKRQPPDGFKDWEQIEAFLEHLKEMRLVREYLMTETPFKYERYIGPGDDLVLYRRPVPGRVVKHCVLGSHHEGNYSFHDFQHHEGGTKIPMAKDAKKEFESAPGVWDFSRIDYTVKVVPWLN</sequence>
<accession>A0AAD6H3K2</accession>
<reference evidence="1" key="1">
    <citation type="journal article" date="2023" name="IMA Fungus">
        <title>Comparative genomic study of the Penicillium genus elucidates a diverse pangenome and 15 lateral gene transfer events.</title>
        <authorList>
            <person name="Petersen C."/>
            <person name="Sorensen T."/>
            <person name="Nielsen M.R."/>
            <person name="Sondergaard T.E."/>
            <person name="Sorensen J.L."/>
            <person name="Fitzpatrick D.A."/>
            <person name="Frisvad J.C."/>
            <person name="Nielsen K.L."/>
        </authorList>
    </citation>
    <scope>NUCLEOTIDE SEQUENCE</scope>
    <source>
        <strain evidence="1">IBT 12815</strain>
    </source>
</reference>
<protein>
    <submittedName>
        <fullName evidence="1">Uncharacterized protein</fullName>
    </submittedName>
</protein>
<organism evidence="1 2">
    <name type="scientific">Penicillium hordei</name>
    <dbReference type="NCBI Taxonomy" id="40994"/>
    <lineage>
        <taxon>Eukaryota</taxon>
        <taxon>Fungi</taxon>
        <taxon>Dikarya</taxon>
        <taxon>Ascomycota</taxon>
        <taxon>Pezizomycotina</taxon>
        <taxon>Eurotiomycetes</taxon>
        <taxon>Eurotiomycetidae</taxon>
        <taxon>Eurotiales</taxon>
        <taxon>Aspergillaceae</taxon>
        <taxon>Penicillium</taxon>
    </lineage>
</organism>
<evidence type="ECO:0000313" key="2">
    <source>
        <dbReference type="Proteomes" id="UP001213799"/>
    </source>
</evidence>
<gene>
    <name evidence="1" type="ORF">N7537_006939</name>
</gene>
<dbReference type="RefSeq" id="XP_056753781.1">
    <property type="nucleotide sequence ID" value="XM_056897996.1"/>
</dbReference>
<evidence type="ECO:0000313" key="1">
    <source>
        <dbReference type="EMBL" id="KAJ5603983.1"/>
    </source>
</evidence>
<proteinExistence type="predicted"/>
<reference evidence="1" key="2">
    <citation type="submission" date="2023-01" db="EMBL/GenBank/DDBJ databases">
        <authorList>
            <person name="Petersen C."/>
        </authorList>
    </citation>
    <scope>NUCLEOTIDE SEQUENCE</scope>
    <source>
        <strain evidence="1">IBT 12815</strain>
    </source>
</reference>
<comment type="caution">
    <text evidence="1">The sequence shown here is derived from an EMBL/GenBank/DDBJ whole genome shotgun (WGS) entry which is preliminary data.</text>
</comment>
<keyword evidence="2" id="KW-1185">Reference proteome</keyword>
<dbReference type="AlphaFoldDB" id="A0AAD6H3K2"/>
<name>A0AAD6H3K2_9EURO</name>
<dbReference type="GeneID" id="81588238"/>
<dbReference type="EMBL" id="JAQJAE010000003">
    <property type="protein sequence ID" value="KAJ5603983.1"/>
    <property type="molecule type" value="Genomic_DNA"/>
</dbReference>